<reference evidence="1 2" key="1">
    <citation type="submission" date="2016-12" db="EMBL/GenBank/DDBJ databases">
        <authorList>
            <person name="Song W.-J."/>
            <person name="Kurnit D.M."/>
        </authorList>
    </citation>
    <scope>NUCLEOTIDE SEQUENCE [LARGE SCALE GENOMIC DNA]</scope>
    <source>
        <strain evidence="1 2">CECT 9026</strain>
    </source>
</reference>
<accession>A0A1N6M7P9</accession>
<organism evidence="1 2">
    <name type="scientific">Vibrio spartinae</name>
    <dbReference type="NCBI Taxonomy" id="1918945"/>
    <lineage>
        <taxon>Bacteria</taxon>
        <taxon>Pseudomonadati</taxon>
        <taxon>Pseudomonadota</taxon>
        <taxon>Gammaproteobacteria</taxon>
        <taxon>Vibrionales</taxon>
        <taxon>Vibrionaceae</taxon>
        <taxon>Vibrio</taxon>
    </lineage>
</organism>
<evidence type="ECO:0000313" key="2">
    <source>
        <dbReference type="Proteomes" id="UP000184774"/>
    </source>
</evidence>
<name>A0A1N6M7P9_9VIBR</name>
<dbReference type="Proteomes" id="UP000184774">
    <property type="component" value="Unassembled WGS sequence"/>
</dbReference>
<dbReference type="EMBL" id="FSSB01000018">
    <property type="protein sequence ID" value="SIO95462.1"/>
    <property type="molecule type" value="Genomic_DNA"/>
</dbReference>
<evidence type="ECO:0000313" key="1">
    <source>
        <dbReference type="EMBL" id="SIO95462.1"/>
    </source>
</evidence>
<dbReference type="AlphaFoldDB" id="A0A1N6M7P9"/>
<protein>
    <submittedName>
        <fullName evidence="1">Uncharacterized protein</fullName>
    </submittedName>
</protein>
<sequence length="256" mass="28552">MHHHFVTNPWYGHHAILRAGPTLCDTEPARTLLIRAAIAIPWELHFHPAMLITIDLFAVRADHFPHGRKFQDWFVAWCHAPHLIAAHRSKLVGVRGGTTATGFFQRLRLAALMGDLNQQIIAIHLTIQVLHQIKTLPGLKLRLITFTAEGMRMSAQGFKADLRKRLTAGVVFKSSRLVKVLIVTALITHISASGGLGQIVGWLFKTVIAQSDVTDVHLFMLGQGRDIRSFKHPAGQRVIRHRHGKATEPFGIIGDD</sequence>
<proteinExistence type="predicted"/>
<gene>
    <name evidence="1" type="ORF">VSP9026_03206</name>
</gene>